<keyword evidence="1" id="KW-0732">Signal</keyword>
<name>A0A5C6RMQ8_9BACT</name>
<evidence type="ECO:0000313" key="3">
    <source>
        <dbReference type="Proteomes" id="UP000321580"/>
    </source>
</evidence>
<evidence type="ECO:0000313" key="2">
    <source>
        <dbReference type="EMBL" id="TXB63244.1"/>
    </source>
</evidence>
<dbReference type="AlphaFoldDB" id="A0A5C6RMQ8"/>
<dbReference type="SUPFAM" id="SSF51126">
    <property type="entry name" value="Pectin lyase-like"/>
    <property type="match status" value="1"/>
</dbReference>
<feature type="signal peptide" evidence="1">
    <location>
        <begin position="1"/>
        <end position="19"/>
    </location>
</feature>
<proteinExistence type="predicted"/>
<accession>A0A5C6RMQ8</accession>
<dbReference type="InterPro" id="IPR012334">
    <property type="entry name" value="Pectin_lyas_fold"/>
</dbReference>
<dbReference type="Gene3D" id="2.160.20.10">
    <property type="entry name" value="Single-stranded right-handed beta-helix, Pectin lyase-like"/>
    <property type="match status" value="1"/>
</dbReference>
<organism evidence="2 3">
    <name type="scientific">Phaeodactylibacter luteus</name>
    <dbReference type="NCBI Taxonomy" id="1564516"/>
    <lineage>
        <taxon>Bacteria</taxon>
        <taxon>Pseudomonadati</taxon>
        <taxon>Bacteroidota</taxon>
        <taxon>Saprospiria</taxon>
        <taxon>Saprospirales</taxon>
        <taxon>Haliscomenobacteraceae</taxon>
        <taxon>Phaeodactylibacter</taxon>
    </lineage>
</organism>
<dbReference type="InterPro" id="IPR011050">
    <property type="entry name" value="Pectin_lyase_fold/virulence"/>
</dbReference>
<reference evidence="2 3" key="1">
    <citation type="submission" date="2019-08" db="EMBL/GenBank/DDBJ databases">
        <title>Genome of Phaeodactylibacter luteus.</title>
        <authorList>
            <person name="Bowman J.P."/>
        </authorList>
    </citation>
    <scope>NUCLEOTIDE SEQUENCE [LARGE SCALE GENOMIC DNA]</scope>
    <source>
        <strain evidence="2 3">KCTC 42180</strain>
    </source>
</reference>
<dbReference type="Proteomes" id="UP000321580">
    <property type="component" value="Unassembled WGS sequence"/>
</dbReference>
<dbReference type="EMBL" id="VOOR01000017">
    <property type="protein sequence ID" value="TXB63244.1"/>
    <property type="molecule type" value="Genomic_DNA"/>
</dbReference>
<dbReference type="OrthoDB" id="1111178at2"/>
<dbReference type="RefSeq" id="WP_147167282.1">
    <property type="nucleotide sequence ID" value="NZ_VOOR01000017.1"/>
</dbReference>
<gene>
    <name evidence="2" type="ORF">FRY97_09675</name>
</gene>
<comment type="caution">
    <text evidence="2">The sequence shown here is derived from an EMBL/GenBank/DDBJ whole genome shotgun (WGS) entry which is preliminary data.</text>
</comment>
<feature type="chain" id="PRO_5022873929" evidence="1">
    <location>
        <begin position="20"/>
        <end position="499"/>
    </location>
</feature>
<evidence type="ECO:0000256" key="1">
    <source>
        <dbReference type="SAM" id="SignalP"/>
    </source>
</evidence>
<keyword evidence="3" id="KW-1185">Reference proteome</keyword>
<dbReference type="PROSITE" id="PS51257">
    <property type="entry name" value="PROKAR_LIPOPROTEIN"/>
    <property type="match status" value="1"/>
</dbReference>
<protein>
    <submittedName>
        <fullName evidence="2">Right-handed parallel beta-helix repeat-containing protein</fullName>
    </submittedName>
</protein>
<sequence length="499" mass="55435">MKMYLIALIGIALSLLFFACDDDEAFLTGGSFNLEFSTDTLRFDTVFTALGSATLSFKVYNRNDQPVLIDEVRLGGNPNGKFRMNVNGFPGDEVEQVEIWPNDSIYVFVEVTINPDEDLSISPFVIEDQVVFRTGEKTSAVRLEAWGQNANYFPSRFNRGVPTLLTCNGQTITWDDPKPYVIYGQILIDSCALEVAAGTRIYVHGGIAQNELFGTFNDGILYTLQNGRIELNGTPDAPIIVQGDRLEEAFAEEPGQWQGIIIGKGSRGNRMSYTTVKNSIFGVYVDSLGELNAQNSRFYNTNNSGIIGFHSTINMENCLVYNNFGNSVQLIQGGDYNFDYCTVASYGVDASAIALSNFFCYDSPLTCEVRRDYRMRARFRNSIFFGSSRDELRFSDISGGDAPFLFDVRFENCIVKVDQLLTQQDGLYAGFLESGDCSNCINASREDALFAAPNEDNYLLDTLSVAEGMALPLPGITTDLDNNQRDAQAPDIGCYEYQY</sequence>